<gene>
    <name evidence="1" type="ORF">ACFYM3_16365</name>
</gene>
<sequence>MTAAAVVERPVYPECRRSWMQDFEAPTCPAWITARAIYRAECAELKAHNALRAMTSDRAAVRYWNAHPESRNAQHAALTSERDAAWSEQRALLAQRAVCTCTGPDMPR</sequence>
<accession>A0ABW6LCN4</accession>
<reference evidence="1 2" key="1">
    <citation type="submission" date="2024-10" db="EMBL/GenBank/DDBJ databases">
        <title>The Natural Products Discovery Center: Release of the First 8490 Sequenced Strains for Exploring Actinobacteria Biosynthetic Diversity.</title>
        <authorList>
            <person name="Kalkreuter E."/>
            <person name="Kautsar S.A."/>
            <person name="Yang D."/>
            <person name="Bader C.D."/>
            <person name="Teijaro C.N."/>
            <person name="Fluegel L."/>
            <person name="Davis C.M."/>
            <person name="Simpson J.R."/>
            <person name="Lauterbach L."/>
            <person name="Steele A.D."/>
            <person name="Gui C."/>
            <person name="Meng S."/>
            <person name="Li G."/>
            <person name="Viehrig K."/>
            <person name="Ye F."/>
            <person name="Su P."/>
            <person name="Kiefer A.F."/>
            <person name="Nichols A."/>
            <person name="Cepeda A.J."/>
            <person name="Yan W."/>
            <person name="Fan B."/>
            <person name="Jiang Y."/>
            <person name="Adhikari A."/>
            <person name="Zheng C.-J."/>
            <person name="Schuster L."/>
            <person name="Cowan T.M."/>
            <person name="Smanski M.J."/>
            <person name="Chevrette M.G."/>
            <person name="De Carvalho L.P.S."/>
            <person name="Shen B."/>
        </authorList>
    </citation>
    <scope>NUCLEOTIDE SEQUENCE [LARGE SCALE GENOMIC DNA]</scope>
    <source>
        <strain evidence="1 2">NPDC007066</strain>
    </source>
</reference>
<evidence type="ECO:0000313" key="1">
    <source>
        <dbReference type="EMBL" id="MFE9226178.1"/>
    </source>
</evidence>
<evidence type="ECO:0000313" key="2">
    <source>
        <dbReference type="Proteomes" id="UP001601288"/>
    </source>
</evidence>
<dbReference type="RefSeq" id="WP_358278700.1">
    <property type="nucleotide sequence ID" value="NZ_JBEYGJ010000003.1"/>
</dbReference>
<organism evidence="1 2">
    <name type="scientific">Streptomyces massasporeus</name>
    <dbReference type="NCBI Taxonomy" id="67324"/>
    <lineage>
        <taxon>Bacteria</taxon>
        <taxon>Bacillati</taxon>
        <taxon>Actinomycetota</taxon>
        <taxon>Actinomycetes</taxon>
        <taxon>Kitasatosporales</taxon>
        <taxon>Streptomycetaceae</taxon>
        <taxon>Streptomyces</taxon>
    </lineage>
</organism>
<dbReference type="EMBL" id="JBIAFP010000008">
    <property type="protein sequence ID" value="MFE9226178.1"/>
    <property type="molecule type" value="Genomic_DNA"/>
</dbReference>
<keyword evidence="2" id="KW-1185">Reference proteome</keyword>
<comment type="caution">
    <text evidence="1">The sequence shown here is derived from an EMBL/GenBank/DDBJ whole genome shotgun (WGS) entry which is preliminary data.</text>
</comment>
<name>A0ABW6LCN4_9ACTN</name>
<dbReference type="Proteomes" id="UP001601288">
    <property type="component" value="Unassembled WGS sequence"/>
</dbReference>
<protein>
    <submittedName>
        <fullName evidence="1">Uncharacterized protein</fullName>
    </submittedName>
</protein>
<proteinExistence type="predicted"/>